<evidence type="ECO:0000259" key="3">
    <source>
        <dbReference type="Pfam" id="PF22936"/>
    </source>
</evidence>
<dbReference type="InterPro" id="IPR029055">
    <property type="entry name" value="Ntn_hydrolases_N"/>
</dbReference>
<dbReference type="SUPFAM" id="SSF56235">
    <property type="entry name" value="N-terminal nucleophile aminohydrolases (Ntn hydrolases)"/>
    <property type="match status" value="1"/>
</dbReference>
<keyword evidence="5" id="KW-1185">Reference proteome</keyword>
<feature type="region of interest" description="Disordered" evidence="2">
    <location>
        <begin position="473"/>
        <end position="513"/>
    </location>
</feature>
<dbReference type="Pfam" id="PF22936">
    <property type="entry name" value="Pol_BBD"/>
    <property type="match status" value="1"/>
</dbReference>
<feature type="domain" description="Retrovirus-related Pol polyprotein from transposon TNT 1-94-like beta-barrel" evidence="3">
    <location>
        <begin position="320"/>
        <end position="393"/>
    </location>
</feature>
<gene>
    <name evidence="4" type="ORF">CASFOL_011578</name>
</gene>
<evidence type="ECO:0000313" key="4">
    <source>
        <dbReference type="EMBL" id="KAL3646398.1"/>
    </source>
</evidence>
<dbReference type="EMBL" id="JAVIJP010000013">
    <property type="protein sequence ID" value="KAL3646398.1"/>
    <property type="molecule type" value="Genomic_DNA"/>
</dbReference>
<dbReference type="PANTHER" id="PTHR34222">
    <property type="entry name" value="GAG_PRE-INTEGRS DOMAIN-CONTAINING PROTEIN"/>
    <property type="match status" value="1"/>
</dbReference>
<reference evidence="5" key="1">
    <citation type="journal article" date="2024" name="IScience">
        <title>Strigolactones Initiate the Formation of Haustorium-like Structures in Castilleja.</title>
        <authorList>
            <person name="Buerger M."/>
            <person name="Peterson D."/>
            <person name="Chory J."/>
        </authorList>
    </citation>
    <scope>NUCLEOTIDE SEQUENCE [LARGE SCALE GENOMIC DNA]</scope>
</reference>
<dbReference type="Proteomes" id="UP001632038">
    <property type="component" value="Unassembled WGS sequence"/>
</dbReference>
<protein>
    <recommendedName>
        <fullName evidence="3">Retrovirus-related Pol polyprotein from transposon TNT 1-94-like beta-barrel domain-containing protein</fullName>
    </recommendedName>
</protein>
<accession>A0ABD3DW97</accession>
<evidence type="ECO:0000256" key="2">
    <source>
        <dbReference type="SAM" id="MobiDB-lite"/>
    </source>
</evidence>
<feature type="coiled-coil region" evidence="1">
    <location>
        <begin position="28"/>
        <end position="84"/>
    </location>
</feature>
<evidence type="ECO:0000256" key="1">
    <source>
        <dbReference type="SAM" id="Coils"/>
    </source>
</evidence>
<evidence type="ECO:0000313" key="5">
    <source>
        <dbReference type="Proteomes" id="UP001632038"/>
    </source>
</evidence>
<dbReference type="PANTHER" id="PTHR34222:SF43">
    <property type="entry name" value="RETROTRANSPOSON GAG DOMAIN-CONTAINING PROTEIN"/>
    <property type="match status" value="1"/>
</dbReference>
<dbReference type="InterPro" id="IPR054722">
    <property type="entry name" value="PolX-like_BBD"/>
</dbReference>
<sequence length="751" mass="83322">MSVNDDSKTSELKTTENKDLTLRIAEILKNKQKNNEDMMLRIAEILENEQKTNEDLMLRIAEILKNKQKIKEDLMLRMAEILENEGFAKNPQYQFLHGAGVKFDTLKKDLLKETPLPTVETAYSALRREAAQAIIVNLPANEIGSGYASRNKKPKTEPKIGIVDKNKLWCDHCNKIGHLKNGCFKLIGFPDWYENNPKYQGKGKKGGTATQTGKELGFAAAASKLQRRRLAAAPPQPTGSPIAGTGPIDSQIQSNYSFFNAKFFPLNCFDGISENENFGEIFPTKKKRKKKLGHVFVANEKEKKISQVFLANEEEKIDQWIIDSGATGTMTYEIGDLKNLTNSKTKRIITANGGKTDVKGMGKVQVTKKLNIEKCLYVPSLTCKLLSVGQVTKQLNCMVPMYSTFCVFQDMITRKILGRDNGLYFISEIVPHESSFFTKTKSNYLSRLWHYRSGHHIITKNVSELQKIVKGKEVNPSATEPKDLAKKGNQSASELGNPGSPESDNTQDPEDELGTGIAGYVGSDFIALAGDGRALKLDKLKKYTVLCDGDDRKIRIIQDDFVVGIAGTKHLGEIFLAKVMGKLDSGKKRGNRTLHSFADICNLQAKADGRGSDSEFDILCLGYSQGHTYVYSTNTNKCRLAKVGSIHGMGSAFWTIKKHFKKLIKNYEGDEILEVNAVVSMLKSSFSVGTIYDDSCGGTVDIAILKKGEDAELRNEGHIIKIMSSSVDDIKDVLKLCVHLVVVCYGYGLVN</sequence>
<organism evidence="4 5">
    <name type="scientific">Castilleja foliolosa</name>
    <dbReference type="NCBI Taxonomy" id="1961234"/>
    <lineage>
        <taxon>Eukaryota</taxon>
        <taxon>Viridiplantae</taxon>
        <taxon>Streptophyta</taxon>
        <taxon>Embryophyta</taxon>
        <taxon>Tracheophyta</taxon>
        <taxon>Spermatophyta</taxon>
        <taxon>Magnoliopsida</taxon>
        <taxon>eudicotyledons</taxon>
        <taxon>Gunneridae</taxon>
        <taxon>Pentapetalae</taxon>
        <taxon>asterids</taxon>
        <taxon>lamiids</taxon>
        <taxon>Lamiales</taxon>
        <taxon>Orobanchaceae</taxon>
        <taxon>Pedicularideae</taxon>
        <taxon>Castillejinae</taxon>
        <taxon>Castilleja</taxon>
    </lineage>
</organism>
<dbReference type="AlphaFoldDB" id="A0ABD3DW97"/>
<feature type="compositionally biased region" description="Polar residues" evidence="2">
    <location>
        <begin position="488"/>
        <end position="504"/>
    </location>
</feature>
<name>A0ABD3DW97_9LAMI</name>
<keyword evidence="1" id="KW-0175">Coiled coil</keyword>
<comment type="caution">
    <text evidence="4">The sequence shown here is derived from an EMBL/GenBank/DDBJ whole genome shotgun (WGS) entry which is preliminary data.</text>
</comment>
<dbReference type="Gene3D" id="3.60.20.10">
    <property type="entry name" value="Glutamine Phosphoribosylpyrophosphate, subunit 1, domain 1"/>
    <property type="match status" value="1"/>
</dbReference>
<proteinExistence type="predicted"/>